<dbReference type="EMBL" id="ACIS01000001">
    <property type="protein sequence ID" value="EEG10285.1"/>
    <property type="molecule type" value="Genomic_DNA"/>
</dbReference>
<dbReference type="Proteomes" id="UP000003165">
    <property type="component" value="Unassembled WGS sequence"/>
</dbReference>
<proteinExistence type="predicted"/>
<accession>B9YYT2</accession>
<reference evidence="1 2" key="1">
    <citation type="submission" date="2009-02" db="EMBL/GenBank/DDBJ databases">
        <title>Sequencing of the draft genome and assembly of Lutiella nitroferrum 2002.</title>
        <authorList>
            <consortium name="US DOE Joint Genome Institute (JGI-PGF)"/>
            <person name="Lucas S."/>
            <person name="Copeland A."/>
            <person name="Lapidus A."/>
            <person name="Glavina del Rio T."/>
            <person name="Tice H."/>
            <person name="Bruce D."/>
            <person name="Goodwin L."/>
            <person name="Pitluck S."/>
            <person name="Larimer F."/>
            <person name="Land M.L."/>
            <person name="Hauser L."/>
            <person name="Coates J.D."/>
        </authorList>
    </citation>
    <scope>NUCLEOTIDE SEQUENCE [LARGE SCALE GENOMIC DNA]</scope>
    <source>
        <strain evidence="1 2">2002</strain>
    </source>
</reference>
<evidence type="ECO:0000313" key="1">
    <source>
        <dbReference type="EMBL" id="EEG10285.1"/>
    </source>
</evidence>
<comment type="caution">
    <text evidence="1">The sequence shown here is derived from an EMBL/GenBank/DDBJ whole genome shotgun (WGS) entry which is preliminary data.</text>
</comment>
<organism evidence="1 2">
    <name type="scientific">Pseudogulbenkiania ferrooxidans 2002</name>
    <dbReference type="NCBI Taxonomy" id="279714"/>
    <lineage>
        <taxon>Bacteria</taxon>
        <taxon>Pseudomonadati</taxon>
        <taxon>Pseudomonadota</taxon>
        <taxon>Betaproteobacteria</taxon>
        <taxon>Neisseriales</taxon>
        <taxon>Chromobacteriaceae</taxon>
        <taxon>Pseudogulbenkiania</taxon>
    </lineage>
</organism>
<name>B9YYT2_9NEIS</name>
<dbReference type="RefSeq" id="WP_008952287.1">
    <property type="nucleotide sequence ID" value="NZ_ACIS01000001.1"/>
</dbReference>
<keyword evidence="2" id="KW-1185">Reference proteome</keyword>
<protein>
    <submittedName>
        <fullName evidence="1">Uncharacterized protein</fullName>
    </submittedName>
</protein>
<gene>
    <name evidence="1" type="ORF">FuraDRAFT_0267</name>
</gene>
<sequence length="63" mass="7206">MRFDSVSDLAGWALQCVRKPDGGLFSREEMRREVLRMEREGALVLRRWPSGAVSIAEVRRGCL</sequence>
<evidence type="ECO:0000313" key="2">
    <source>
        <dbReference type="Proteomes" id="UP000003165"/>
    </source>
</evidence>
<dbReference type="AlphaFoldDB" id="B9YYT2"/>